<dbReference type="RefSeq" id="XP_056575041.1">
    <property type="nucleotide sequence ID" value="XM_056729226.1"/>
</dbReference>
<dbReference type="Proteomes" id="UP001147752">
    <property type="component" value="Unassembled WGS sequence"/>
</dbReference>
<reference evidence="1" key="1">
    <citation type="submission" date="2022-12" db="EMBL/GenBank/DDBJ databases">
        <authorList>
            <person name="Petersen C."/>
        </authorList>
    </citation>
    <scope>NUCLEOTIDE SEQUENCE</scope>
    <source>
        <strain evidence="1">IBT 3081</strain>
    </source>
</reference>
<evidence type="ECO:0000313" key="2">
    <source>
        <dbReference type="Proteomes" id="UP001147752"/>
    </source>
</evidence>
<proteinExistence type="predicted"/>
<dbReference type="EMBL" id="JAPZBT010000006">
    <property type="protein sequence ID" value="KAJ5356894.1"/>
    <property type="molecule type" value="Genomic_DNA"/>
</dbReference>
<reference evidence="1" key="2">
    <citation type="journal article" date="2023" name="IMA Fungus">
        <title>Comparative genomic study of the Penicillium genus elucidates a diverse pangenome and 15 lateral gene transfer events.</title>
        <authorList>
            <person name="Petersen C."/>
            <person name="Sorensen T."/>
            <person name="Nielsen M.R."/>
            <person name="Sondergaard T.E."/>
            <person name="Sorensen J.L."/>
            <person name="Fitzpatrick D.A."/>
            <person name="Frisvad J.C."/>
            <person name="Nielsen K.L."/>
        </authorList>
    </citation>
    <scope>NUCLEOTIDE SEQUENCE</scope>
    <source>
        <strain evidence="1">IBT 3081</strain>
    </source>
</reference>
<organism evidence="1 2">
    <name type="scientific">Penicillium concentricum</name>
    <dbReference type="NCBI Taxonomy" id="293559"/>
    <lineage>
        <taxon>Eukaryota</taxon>
        <taxon>Fungi</taxon>
        <taxon>Dikarya</taxon>
        <taxon>Ascomycota</taxon>
        <taxon>Pezizomycotina</taxon>
        <taxon>Eurotiomycetes</taxon>
        <taxon>Eurotiomycetidae</taxon>
        <taxon>Eurotiales</taxon>
        <taxon>Aspergillaceae</taxon>
        <taxon>Penicillium</taxon>
    </lineage>
</organism>
<dbReference type="AlphaFoldDB" id="A0A9W9RCQ9"/>
<comment type="caution">
    <text evidence="1">The sequence shown here is derived from an EMBL/GenBank/DDBJ whole genome shotgun (WGS) entry which is preliminary data.</text>
</comment>
<protein>
    <submittedName>
        <fullName evidence="1">Uncharacterized protein</fullName>
    </submittedName>
</protein>
<sequence>MCRINDCSIPMTSSQHVSHMMRRGCYHNDPRYRKAIRNLASIEGFAGCLKDGLNGFRLQDMGGPEASMAGMEPSVDVCLGSETSANWTWMMLGHERFGQITHLTRLELEQ</sequence>
<dbReference type="GeneID" id="81468409"/>
<evidence type="ECO:0000313" key="1">
    <source>
        <dbReference type="EMBL" id="KAJ5356894.1"/>
    </source>
</evidence>
<name>A0A9W9RCQ9_9EURO</name>
<accession>A0A9W9RCQ9</accession>
<keyword evidence="2" id="KW-1185">Reference proteome</keyword>
<gene>
    <name evidence="1" type="ORF">N7517_011503</name>
</gene>